<gene>
    <name evidence="13" type="ORF">SIDU_03280</name>
</gene>
<dbReference type="GO" id="GO:0006465">
    <property type="term" value="P:signal peptide processing"/>
    <property type="evidence" value="ECO:0007669"/>
    <property type="project" value="TreeGrafter"/>
</dbReference>
<keyword evidence="3" id="KW-1003">Cell membrane</keyword>
<comment type="subcellular location">
    <subcellularLocation>
        <location evidence="1">Cell inner membrane</location>
        <topology evidence="1">Multi-pass membrane protein</topology>
    </subcellularLocation>
    <subcellularLocation>
        <location evidence="9">Cell membrane</location>
        <topology evidence="9">Multi-pass membrane protein</topology>
    </subcellularLocation>
</comment>
<proteinExistence type="inferred from homology"/>
<dbReference type="RefSeq" id="WP_007688407.1">
    <property type="nucleotide sequence ID" value="NZ_CP013070.1"/>
</dbReference>
<dbReference type="AlphaFoldDB" id="A0A1L5BLD9"/>
<evidence type="ECO:0000256" key="4">
    <source>
        <dbReference type="ARBA" id="ARBA00022519"/>
    </source>
</evidence>
<dbReference type="EC" id="2.1.1.-" evidence="9"/>
<dbReference type="EC" id="3.4.23.43" evidence="9"/>
<dbReference type="InterPro" id="IPR050882">
    <property type="entry name" value="Prepilin_peptidase/N-MTase"/>
</dbReference>
<sequence>MIQALPALLGATAGAIAGSFLATIILRWPRGRSVLRGRSACDGCGRVLGAVDLVPMLSALIQRGRCRTCGAPIDPLHGRVEAGCAIIGALALGFAPDPGGVGWALLGWLLLTLAVLDRRHFWLPDALTLPLAFLGFTLGPWATEATMAYRAIGALAGYLALLLIATGYRRTRGRDGLGLGDAKLLGALGAWFGWQALPFILLLAASVGLLSVVAVMATGRRVDGTTRVPLGTFLAIAAVPGSWLATILTGGGG</sequence>
<feature type="transmembrane region" description="Helical" evidence="10">
    <location>
        <begin position="7"/>
        <end position="28"/>
    </location>
</feature>
<feature type="domain" description="Prepilin peptidase A24 N-terminal" evidence="12">
    <location>
        <begin position="14"/>
        <end position="90"/>
    </location>
</feature>
<reference evidence="13 14" key="1">
    <citation type="journal article" date="2012" name="J. Bacteriol.">
        <title>Genome sequence of Sphingobium indicum B90A, a hexachlorocyclohexane-degrading bacterium.</title>
        <authorList>
            <person name="Anand S."/>
            <person name="Sangwan N."/>
            <person name="Lata P."/>
            <person name="Kaur J."/>
            <person name="Dua A."/>
            <person name="Singh A.K."/>
            <person name="Verma M."/>
            <person name="Kaur J."/>
            <person name="Khurana J.P."/>
            <person name="Khurana P."/>
            <person name="Mathur S."/>
            <person name="Lal R."/>
        </authorList>
    </citation>
    <scope>NUCLEOTIDE SEQUENCE [LARGE SCALE GENOMIC DNA]</scope>
    <source>
        <strain evidence="14">DSM 16412 / CCM 7286 / MTCC 6364 / B90A</strain>
    </source>
</reference>
<feature type="domain" description="Prepilin type IV endopeptidase peptidase" evidence="11">
    <location>
        <begin position="105"/>
        <end position="210"/>
    </location>
</feature>
<dbReference type="InterPro" id="IPR010627">
    <property type="entry name" value="Prepilin_pept_A24_N"/>
</dbReference>
<evidence type="ECO:0000256" key="5">
    <source>
        <dbReference type="ARBA" id="ARBA00022692"/>
    </source>
</evidence>
<keyword evidence="7 10" id="KW-0472">Membrane</keyword>
<dbReference type="PANTHER" id="PTHR30487:SF0">
    <property type="entry name" value="PREPILIN LEADER PEPTIDASE_N-METHYLTRANSFERASE-RELATED"/>
    <property type="match status" value="1"/>
</dbReference>
<dbReference type="Pfam" id="PF01478">
    <property type="entry name" value="Peptidase_A24"/>
    <property type="match status" value="1"/>
</dbReference>
<keyword evidence="9" id="KW-0489">Methyltransferase</keyword>
<dbReference type="Gene3D" id="1.20.120.1220">
    <property type="match status" value="1"/>
</dbReference>
<evidence type="ECO:0000259" key="12">
    <source>
        <dbReference type="Pfam" id="PF06750"/>
    </source>
</evidence>
<dbReference type="GO" id="GO:0032259">
    <property type="term" value="P:methylation"/>
    <property type="evidence" value="ECO:0007669"/>
    <property type="project" value="UniProtKB-KW"/>
</dbReference>
<evidence type="ECO:0000256" key="8">
    <source>
        <dbReference type="RuleBase" id="RU003793"/>
    </source>
</evidence>
<evidence type="ECO:0000256" key="3">
    <source>
        <dbReference type="ARBA" id="ARBA00022475"/>
    </source>
</evidence>
<organism evidence="13 14">
    <name type="scientific">Sphingobium indicum (strain DSM 16412 / CCM 7286 / MTCC 6364 / B90A)</name>
    <dbReference type="NCBI Taxonomy" id="861109"/>
    <lineage>
        <taxon>Bacteria</taxon>
        <taxon>Pseudomonadati</taxon>
        <taxon>Pseudomonadota</taxon>
        <taxon>Alphaproteobacteria</taxon>
        <taxon>Sphingomonadales</taxon>
        <taxon>Sphingomonadaceae</taxon>
        <taxon>Sphingobium</taxon>
    </lineage>
</organism>
<feature type="transmembrane region" description="Helical" evidence="10">
    <location>
        <begin position="230"/>
        <end position="250"/>
    </location>
</feature>
<accession>A0A1L5BLD9</accession>
<dbReference type="Proteomes" id="UP000004550">
    <property type="component" value="Chromosome"/>
</dbReference>
<name>A0A1L5BLD9_SPHIB</name>
<dbReference type="Pfam" id="PF06750">
    <property type="entry name" value="A24_N_bact"/>
    <property type="match status" value="1"/>
</dbReference>
<dbReference type="GO" id="GO:0004190">
    <property type="term" value="F:aspartic-type endopeptidase activity"/>
    <property type="evidence" value="ECO:0007669"/>
    <property type="project" value="UniProtKB-EC"/>
</dbReference>
<dbReference type="EMBL" id="CP013070">
    <property type="protein sequence ID" value="APL93617.1"/>
    <property type="molecule type" value="Genomic_DNA"/>
</dbReference>
<keyword evidence="9" id="KW-0378">Hydrolase</keyword>
<evidence type="ECO:0000256" key="2">
    <source>
        <dbReference type="ARBA" id="ARBA00005801"/>
    </source>
</evidence>
<evidence type="ECO:0000256" key="1">
    <source>
        <dbReference type="ARBA" id="ARBA00004429"/>
    </source>
</evidence>
<comment type="catalytic activity">
    <reaction evidence="9">
        <text>Typically cleaves a -Gly-|-Phe- bond to release an N-terminal, basic peptide of 5-8 residues from type IV prepilin, and then N-methylates the new N-terminal amino group, the methyl donor being S-adenosyl-L-methionine.</text>
        <dbReference type="EC" id="3.4.23.43"/>
    </reaction>
</comment>
<evidence type="ECO:0000313" key="13">
    <source>
        <dbReference type="EMBL" id="APL93617.1"/>
    </source>
</evidence>
<keyword evidence="6 10" id="KW-1133">Transmembrane helix</keyword>
<keyword evidence="9" id="KW-0511">Multifunctional enzyme</keyword>
<dbReference type="GO" id="GO:0005886">
    <property type="term" value="C:plasma membrane"/>
    <property type="evidence" value="ECO:0007669"/>
    <property type="project" value="UniProtKB-SubCell"/>
</dbReference>
<evidence type="ECO:0000256" key="9">
    <source>
        <dbReference type="RuleBase" id="RU003794"/>
    </source>
</evidence>
<dbReference type="InterPro" id="IPR014032">
    <property type="entry name" value="Peptidase_A24A_bac"/>
</dbReference>
<comment type="similarity">
    <text evidence="2 8">Belongs to the peptidase A24 family.</text>
</comment>
<feature type="transmembrane region" description="Helical" evidence="10">
    <location>
        <begin position="200"/>
        <end position="218"/>
    </location>
</feature>
<dbReference type="KEGG" id="sinb:SIDU_03280"/>
<keyword evidence="9" id="KW-0808">Transferase</keyword>
<evidence type="ECO:0000259" key="11">
    <source>
        <dbReference type="Pfam" id="PF01478"/>
    </source>
</evidence>
<dbReference type="InterPro" id="IPR000045">
    <property type="entry name" value="Prepilin_IV_endopep_pep"/>
</dbReference>
<dbReference type="GO" id="GO:0008168">
    <property type="term" value="F:methyltransferase activity"/>
    <property type="evidence" value="ECO:0007669"/>
    <property type="project" value="UniProtKB-KW"/>
</dbReference>
<evidence type="ECO:0000256" key="10">
    <source>
        <dbReference type="SAM" id="Phobius"/>
    </source>
</evidence>
<evidence type="ECO:0000256" key="7">
    <source>
        <dbReference type="ARBA" id="ARBA00023136"/>
    </source>
</evidence>
<comment type="function">
    <text evidence="9">Plays an essential role in type IV pili and type II pseudopili formation by proteolytically removing the leader sequence from substrate proteins and subsequently monomethylating the alpha-amino group of the newly exposed N-terminal phenylalanine.</text>
</comment>
<evidence type="ECO:0000256" key="6">
    <source>
        <dbReference type="ARBA" id="ARBA00022989"/>
    </source>
</evidence>
<feature type="transmembrane region" description="Helical" evidence="10">
    <location>
        <begin position="123"/>
        <end position="141"/>
    </location>
</feature>
<keyword evidence="9" id="KW-0645">Protease</keyword>
<dbReference type="PRINTS" id="PR00864">
    <property type="entry name" value="PREPILNPTASE"/>
</dbReference>
<dbReference type="PANTHER" id="PTHR30487">
    <property type="entry name" value="TYPE 4 PREPILIN-LIKE PROTEINS LEADER PEPTIDE-PROCESSING ENZYME"/>
    <property type="match status" value="1"/>
</dbReference>
<evidence type="ECO:0000313" key="14">
    <source>
        <dbReference type="Proteomes" id="UP000004550"/>
    </source>
</evidence>
<feature type="transmembrane region" description="Helical" evidence="10">
    <location>
        <begin position="147"/>
        <end position="165"/>
    </location>
</feature>
<keyword evidence="4" id="KW-0997">Cell inner membrane</keyword>
<protein>
    <recommendedName>
        <fullName evidence="9">Prepilin leader peptidase/N-methyltransferase</fullName>
        <ecNumber evidence="9">2.1.1.-</ecNumber>
        <ecNumber evidence="9">3.4.23.43</ecNumber>
    </recommendedName>
</protein>
<keyword evidence="5 9" id="KW-0812">Transmembrane</keyword>